<dbReference type="Pfam" id="PF05199">
    <property type="entry name" value="GMC_oxred_C"/>
    <property type="match status" value="1"/>
</dbReference>
<keyword evidence="5" id="KW-1185">Reference proteome</keyword>
<dbReference type="SUPFAM" id="SSF51905">
    <property type="entry name" value="FAD/NAD(P)-binding domain"/>
    <property type="match status" value="1"/>
</dbReference>
<dbReference type="InterPro" id="IPR036188">
    <property type="entry name" value="FAD/NAD-bd_sf"/>
</dbReference>
<dbReference type="OrthoDB" id="269227at2759"/>
<dbReference type="InterPro" id="IPR007867">
    <property type="entry name" value="GMC_OxRtase_C"/>
</dbReference>
<name>A0A4Y9ZN56_9AGAM</name>
<dbReference type="InterPro" id="IPR012132">
    <property type="entry name" value="GMC_OxRdtase"/>
</dbReference>
<dbReference type="PANTHER" id="PTHR11552:SF147">
    <property type="entry name" value="CHOLINE DEHYDROGENASE, MITOCHONDRIAL"/>
    <property type="match status" value="1"/>
</dbReference>
<gene>
    <name evidence="4" type="ORF">EWM64_g7718</name>
</gene>
<dbReference type="PANTHER" id="PTHR11552">
    <property type="entry name" value="GLUCOSE-METHANOL-CHOLINE GMC OXIDOREDUCTASE"/>
    <property type="match status" value="1"/>
</dbReference>
<accession>A0A4Y9ZN56</accession>
<evidence type="ECO:0000256" key="2">
    <source>
        <dbReference type="ARBA" id="ARBA00010790"/>
    </source>
</evidence>
<dbReference type="STRING" id="135208.A0A4Y9ZN56"/>
<dbReference type="Gene3D" id="3.50.50.60">
    <property type="entry name" value="FAD/NAD(P)-binding domain"/>
    <property type="match status" value="1"/>
</dbReference>
<feature type="domain" description="Glucose-methanol-choline oxidoreductase C-terminal" evidence="3">
    <location>
        <begin position="1"/>
        <end position="47"/>
    </location>
</feature>
<comment type="caution">
    <text evidence="4">The sequence shown here is derived from an EMBL/GenBank/DDBJ whole genome shotgun (WGS) entry which is preliminary data.</text>
</comment>
<dbReference type="GO" id="GO:0050660">
    <property type="term" value="F:flavin adenine dinucleotide binding"/>
    <property type="evidence" value="ECO:0007669"/>
    <property type="project" value="InterPro"/>
</dbReference>
<dbReference type="EMBL" id="SFCI01001251">
    <property type="protein sequence ID" value="TFY76296.1"/>
    <property type="molecule type" value="Genomic_DNA"/>
</dbReference>
<dbReference type="GO" id="GO:0016614">
    <property type="term" value="F:oxidoreductase activity, acting on CH-OH group of donors"/>
    <property type="evidence" value="ECO:0007669"/>
    <property type="project" value="InterPro"/>
</dbReference>
<proteinExistence type="inferred from homology"/>
<evidence type="ECO:0000313" key="4">
    <source>
        <dbReference type="EMBL" id="TFY76296.1"/>
    </source>
</evidence>
<dbReference type="AlphaFoldDB" id="A0A4Y9ZN56"/>
<evidence type="ECO:0000313" key="5">
    <source>
        <dbReference type="Proteomes" id="UP000298061"/>
    </source>
</evidence>
<comment type="cofactor">
    <cofactor evidence="1">
        <name>FAD</name>
        <dbReference type="ChEBI" id="CHEBI:57692"/>
    </cofactor>
</comment>
<evidence type="ECO:0000259" key="3">
    <source>
        <dbReference type="Pfam" id="PF05199"/>
    </source>
</evidence>
<sequence length="59" mass="6338">MGPRNSKTGVLNPDLTLKGAIGLRVCDASVVPNIPQSHPQGPWYAIAERLSDLIKEANQ</sequence>
<comment type="similarity">
    <text evidence="2">Belongs to the GMC oxidoreductase family.</text>
</comment>
<reference evidence="4 5" key="1">
    <citation type="submission" date="2019-02" db="EMBL/GenBank/DDBJ databases">
        <title>Genome sequencing of the rare red list fungi Hericium alpestre (H. flagellum).</title>
        <authorList>
            <person name="Buettner E."/>
            <person name="Kellner H."/>
        </authorList>
    </citation>
    <scope>NUCLEOTIDE SEQUENCE [LARGE SCALE GENOMIC DNA]</scope>
    <source>
        <strain evidence="4 5">DSM 108284</strain>
    </source>
</reference>
<organism evidence="4 5">
    <name type="scientific">Hericium alpestre</name>
    <dbReference type="NCBI Taxonomy" id="135208"/>
    <lineage>
        <taxon>Eukaryota</taxon>
        <taxon>Fungi</taxon>
        <taxon>Dikarya</taxon>
        <taxon>Basidiomycota</taxon>
        <taxon>Agaricomycotina</taxon>
        <taxon>Agaricomycetes</taxon>
        <taxon>Russulales</taxon>
        <taxon>Hericiaceae</taxon>
        <taxon>Hericium</taxon>
    </lineage>
</organism>
<protein>
    <recommendedName>
        <fullName evidence="3">Glucose-methanol-choline oxidoreductase C-terminal domain-containing protein</fullName>
    </recommendedName>
</protein>
<evidence type="ECO:0000256" key="1">
    <source>
        <dbReference type="ARBA" id="ARBA00001974"/>
    </source>
</evidence>
<dbReference type="Proteomes" id="UP000298061">
    <property type="component" value="Unassembled WGS sequence"/>
</dbReference>